<keyword evidence="3 4" id="KW-0862">Zinc</keyword>
<organism evidence="7 8">
    <name type="scientific">Carpinus fangiana</name>
    <dbReference type="NCBI Taxonomy" id="176857"/>
    <lineage>
        <taxon>Eukaryota</taxon>
        <taxon>Viridiplantae</taxon>
        <taxon>Streptophyta</taxon>
        <taxon>Embryophyta</taxon>
        <taxon>Tracheophyta</taxon>
        <taxon>Spermatophyta</taxon>
        <taxon>Magnoliopsida</taxon>
        <taxon>eudicotyledons</taxon>
        <taxon>Gunneridae</taxon>
        <taxon>Pentapetalae</taxon>
        <taxon>rosids</taxon>
        <taxon>fabids</taxon>
        <taxon>Fagales</taxon>
        <taxon>Betulaceae</taxon>
        <taxon>Carpinus</taxon>
    </lineage>
</organism>
<dbReference type="AlphaFoldDB" id="A0A5N6KUP5"/>
<dbReference type="GO" id="GO:0008270">
    <property type="term" value="F:zinc ion binding"/>
    <property type="evidence" value="ECO:0007669"/>
    <property type="project" value="UniProtKB-KW"/>
</dbReference>
<feature type="region of interest" description="Disordered" evidence="5">
    <location>
        <begin position="80"/>
        <end position="146"/>
    </location>
</feature>
<accession>A0A5N6KUP5</accession>
<feature type="region of interest" description="Disordered" evidence="5">
    <location>
        <begin position="26"/>
        <end position="50"/>
    </location>
</feature>
<evidence type="ECO:0000256" key="3">
    <source>
        <dbReference type="ARBA" id="ARBA00022833"/>
    </source>
</evidence>
<name>A0A5N6KUP5_9ROSI</name>
<keyword evidence="1 4" id="KW-0479">Metal-binding</keyword>
<keyword evidence="2 4" id="KW-0863">Zinc-finger</keyword>
<feature type="compositionally biased region" description="Polar residues" evidence="5">
    <location>
        <begin position="491"/>
        <end position="503"/>
    </location>
</feature>
<feature type="compositionally biased region" description="Polar residues" evidence="5">
    <location>
        <begin position="273"/>
        <end position="291"/>
    </location>
</feature>
<dbReference type="OrthoDB" id="10253329at2759"/>
<gene>
    <name evidence="7" type="ORF">FH972_023162</name>
</gene>
<evidence type="ECO:0000259" key="6">
    <source>
        <dbReference type="PROSITE" id="PS50103"/>
    </source>
</evidence>
<feature type="zinc finger region" description="C3H1-type" evidence="4">
    <location>
        <begin position="47"/>
        <end position="75"/>
    </location>
</feature>
<dbReference type="EMBL" id="VIBQ01000013">
    <property type="protein sequence ID" value="KAB8346114.1"/>
    <property type="molecule type" value="Genomic_DNA"/>
</dbReference>
<evidence type="ECO:0000256" key="1">
    <source>
        <dbReference type="ARBA" id="ARBA00022723"/>
    </source>
</evidence>
<evidence type="ECO:0000313" key="8">
    <source>
        <dbReference type="Proteomes" id="UP000327013"/>
    </source>
</evidence>
<dbReference type="InterPro" id="IPR036855">
    <property type="entry name" value="Znf_CCCH_sf"/>
</dbReference>
<proteinExistence type="predicted"/>
<dbReference type="PROSITE" id="PS50103">
    <property type="entry name" value="ZF_C3H1"/>
    <property type="match status" value="1"/>
</dbReference>
<comment type="caution">
    <text evidence="7">The sequence shown here is derived from an EMBL/GenBank/DDBJ whole genome shotgun (WGS) entry which is preliminary data.</text>
</comment>
<evidence type="ECO:0000256" key="4">
    <source>
        <dbReference type="PROSITE-ProRule" id="PRU00723"/>
    </source>
</evidence>
<protein>
    <recommendedName>
        <fullName evidence="6">C3H1-type domain-containing protein</fullName>
    </recommendedName>
</protein>
<keyword evidence="8" id="KW-1185">Reference proteome</keyword>
<dbReference type="InterPro" id="IPR000571">
    <property type="entry name" value="Znf_CCCH"/>
</dbReference>
<feature type="compositionally biased region" description="Low complexity" evidence="5">
    <location>
        <begin position="93"/>
        <end position="102"/>
    </location>
</feature>
<feature type="region of interest" description="Disordered" evidence="5">
    <location>
        <begin position="273"/>
        <end position="296"/>
    </location>
</feature>
<reference evidence="7 8" key="1">
    <citation type="submission" date="2019-06" db="EMBL/GenBank/DDBJ databases">
        <title>A chromosomal-level reference genome of Carpinus fangiana (Coryloideae, Betulaceae).</title>
        <authorList>
            <person name="Yang X."/>
            <person name="Wang Z."/>
            <person name="Zhang L."/>
            <person name="Hao G."/>
            <person name="Liu J."/>
            <person name="Yang Y."/>
        </authorList>
    </citation>
    <scope>NUCLEOTIDE SEQUENCE [LARGE SCALE GENOMIC DNA]</scope>
    <source>
        <strain evidence="7">Cfa_2016G</strain>
        <tissue evidence="7">Leaf</tissue>
    </source>
</reference>
<evidence type="ECO:0000256" key="5">
    <source>
        <dbReference type="SAM" id="MobiDB-lite"/>
    </source>
</evidence>
<feature type="compositionally biased region" description="Polar residues" evidence="5">
    <location>
        <begin position="80"/>
        <end position="90"/>
    </location>
</feature>
<dbReference type="SUPFAM" id="SSF90229">
    <property type="entry name" value="CCCH zinc finger"/>
    <property type="match status" value="1"/>
</dbReference>
<evidence type="ECO:0000313" key="7">
    <source>
        <dbReference type="EMBL" id="KAB8346114.1"/>
    </source>
</evidence>
<sequence length="532" mass="59793">MTEPTATPSTSKDQGSYVALVPKSVELASDSRKKEPARSPAMLSEQPKKYQRCRFFASKRGCLSGEQCPYLHDVASLKSPTLEQMSSQRTAESRSLAASSSFPSPPAEAHPALSSAPHRLPPLGRPTVDSRQVVPRPVPKAASQDPRGFQISQLKRRFHAKEESKPNGLTELEFDMPPSDPDFPFEIDNLKCIIKVSAYFPMKPPALRVTNREMERGYQVNVERGFDLIWRQSADPSLLRAMKELDKKLEQLLMAQKTDIIKIVAPMRAPVPTENQDLPQEPNFTQQSNIDSRQENKTATRQLGLISMVDPTHERKQRAQKKRDTEVHIMEHRMSRDPHFARLGDGTIFTLPIQPRKREALPVSLQSLRLIQLFVPSLYDIESCTIKLMGVEGEEVDNVQRAFLKHAREASNSTLLSQVNYLASNIHIMAIEPTEQQVASRNQAAEHQTFAKVDAPKLNPDILDTDKSHVKIIPRPPEWCESKEETESNAEDGSSSFSDTTSEADVAVTRSIRVTSATMRKRRIMCRSSPTE</sequence>
<dbReference type="Proteomes" id="UP000327013">
    <property type="component" value="Unassembled WGS sequence"/>
</dbReference>
<feature type="domain" description="C3H1-type" evidence="6">
    <location>
        <begin position="47"/>
        <end position="75"/>
    </location>
</feature>
<feature type="region of interest" description="Disordered" evidence="5">
    <location>
        <begin position="475"/>
        <end position="504"/>
    </location>
</feature>
<evidence type="ECO:0000256" key="2">
    <source>
        <dbReference type="ARBA" id="ARBA00022771"/>
    </source>
</evidence>